<dbReference type="RefSeq" id="WP_115972619.1">
    <property type="nucleotide sequence ID" value="NZ_QNVT01000024.1"/>
</dbReference>
<evidence type="ECO:0000313" key="2">
    <source>
        <dbReference type="EMBL" id="REC60456.1"/>
    </source>
</evidence>
<dbReference type="EMBL" id="QNVT01000024">
    <property type="protein sequence ID" value="REC60456.1"/>
    <property type="molecule type" value="Genomic_DNA"/>
</dbReference>
<keyword evidence="3" id="KW-1185">Reference proteome</keyword>
<dbReference type="AlphaFoldDB" id="A0A3D9C4G9"/>
<evidence type="ECO:0008006" key="4">
    <source>
        <dbReference type="Google" id="ProtNLM"/>
    </source>
</evidence>
<feature type="compositionally biased region" description="Basic and acidic residues" evidence="1">
    <location>
        <begin position="346"/>
        <end position="355"/>
    </location>
</feature>
<protein>
    <recommendedName>
        <fullName evidence="4">DUF3945 domain-containing protein</fullName>
    </recommendedName>
</protein>
<reference evidence="3" key="1">
    <citation type="submission" date="2018-06" db="EMBL/GenBank/DDBJ databases">
        <authorList>
            <person name="Lum Nde A."/>
            <person name="Hugo C."/>
        </authorList>
    </citation>
    <scope>NUCLEOTIDE SEQUENCE [LARGE SCALE GENOMIC DNA]</scope>
    <source>
        <strain evidence="3">1_F178</strain>
    </source>
</reference>
<comment type="caution">
    <text evidence="2">The sequence shown here is derived from an EMBL/GenBank/DDBJ whole genome shotgun (WGS) entry which is preliminary data.</text>
</comment>
<dbReference type="Proteomes" id="UP000256686">
    <property type="component" value="Unassembled WGS sequence"/>
</dbReference>
<evidence type="ECO:0000313" key="3">
    <source>
        <dbReference type="Proteomes" id="UP000256686"/>
    </source>
</evidence>
<proteinExistence type="predicted"/>
<feature type="compositionally biased region" description="Basic and acidic residues" evidence="1">
    <location>
        <begin position="368"/>
        <end position="384"/>
    </location>
</feature>
<sequence length="392" mass="45068">MENNTTFLTDDLKKFGIMTEDNQFSQKLSQQEVYNFLKGGVLIAENDQNRLTFKIADDKLNVNAYTKDWISHQDLSSAELLEITSKNANLYKVMADYGTITHIGKNHFNNNPENEITLFVEVENERGKTRFFGNKLEEGLAGFKIGDKVQINQTGIEKATLHANIEREVKEMTRYDNLFIIRPLDEKNRQFQSRLFELDNKDKTIKDIDTTKYELQTVNGHTLSEKQLQLLRKGKEVKLDNETTIQLSPKADNEKGLSASVKMLLITSITIDGGLTFLILKGIQKLAKMQEENQKQQESQKYLAELQKLKGFLQSKAEQYPDNKKIITDLNIVGKEISNVQTRVSENQEKNKDTVSLKVGDPDLFEDANQKKEEEKRNEEDTRKSQSFSRGR</sequence>
<feature type="region of interest" description="Disordered" evidence="1">
    <location>
        <begin position="344"/>
        <end position="392"/>
    </location>
</feature>
<evidence type="ECO:0000256" key="1">
    <source>
        <dbReference type="SAM" id="MobiDB-lite"/>
    </source>
</evidence>
<gene>
    <name evidence="2" type="ORF">DRF65_20550</name>
</gene>
<accession>A0A3D9C4G9</accession>
<name>A0A3D9C4G9_9FLAO</name>
<organism evidence="2 3">
    <name type="scientific">Chryseobacterium pennae</name>
    <dbReference type="NCBI Taxonomy" id="2258962"/>
    <lineage>
        <taxon>Bacteria</taxon>
        <taxon>Pseudomonadati</taxon>
        <taxon>Bacteroidota</taxon>
        <taxon>Flavobacteriia</taxon>
        <taxon>Flavobacteriales</taxon>
        <taxon>Weeksellaceae</taxon>
        <taxon>Chryseobacterium group</taxon>
        <taxon>Chryseobacterium</taxon>
    </lineage>
</organism>